<evidence type="ECO:0000313" key="4">
    <source>
        <dbReference type="EMBL" id="ADV34180.1"/>
    </source>
</evidence>
<keyword evidence="2" id="KW-0663">Pyridoxal phosphate</keyword>
<sequence>MKTLDKLIQEQFPLAKKITYLDSSALVLKPKMAIDAVNNFYLNESISTRTINTKLGIESAQKINNLRKKVATLLSCQEQEVIFTSGATDSLNKFALMIKNQIKKGDIILLDVYNHSSNMAPWIKIANEIGASVKISQNVLDDLNSKVKIVAVSQVSNSFENNIDLNAIYKKAKKFNTLVVNDAAQAIVYERVSLNNCDAIAFSSNKFYGPTGFGVLAVKKEILQKLEAPFVGGGIINNIDSEKQYTLSTAADRFEAGTPNLAAINMFSVSINFFNQIGYCETQKILDELSFYAYQELSKIEGIKLYSNPKNHIIIFNIKNYNSHDVSHYLGTKNIYVRAGVFCDHYLKKITKEKSFVRVSLGIYNTKKDIDKLVKALKEGGDFLVL</sequence>
<evidence type="ECO:0000313" key="5">
    <source>
        <dbReference type="Proteomes" id="UP000007473"/>
    </source>
</evidence>
<evidence type="ECO:0000256" key="2">
    <source>
        <dbReference type="ARBA" id="ARBA00022898"/>
    </source>
</evidence>
<accession>A0AB32XAU8</accession>
<dbReference type="InterPro" id="IPR000192">
    <property type="entry name" value="Aminotrans_V_dom"/>
</dbReference>
<comment type="cofactor">
    <cofactor evidence="1">
        <name>pyridoxal 5'-phosphate</name>
        <dbReference type="ChEBI" id="CHEBI:597326"/>
    </cofactor>
</comment>
<dbReference type="KEGG" id="mfm:MfeM64YM_0173"/>
<proteinExistence type="predicted"/>
<dbReference type="InterPro" id="IPR015422">
    <property type="entry name" value="PyrdxlP-dep_Trfase_small"/>
</dbReference>
<dbReference type="Proteomes" id="UP000007473">
    <property type="component" value="Chromosome"/>
</dbReference>
<dbReference type="AlphaFoldDB" id="A0AB32XAU8"/>
<gene>
    <name evidence="4" type="primary">nifS</name>
    <name evidence="4" type="ordered locus">MfeM64YM_0173</name>
</gene>
<dbReference type="InterPro" id="IPR015421">
    <property type="entry name" value="PyrdxlP-dep_Trfase_major"/>
</dbReference>
<evidence type="ECO:0000259" key="3">
    <source>
        <dbReference type="Pfam" id="PF00266"/>
    </source>
</evidence>
<evidence type="ECO:0000256" key="1">
    <source>
        <dbReference type="ARBA" id="ARBA00001933"/>
    </source>
</evidence>
<dbReference type="SUPFAM" id="SSF53383">
    <property type="entry name" value="PLP-dependent transferases"/>
    <property type="match status" value="1"/>
</dbReference>
<feature type="domain" description="Aminotransferase class V" evidence="3">
    <location>
        <begin position="19"/>
        <end position="373"/>
    </location>
</feature>
<dbReference type="Gene3D" id="3.90.1150.10">
    <property type="entry name" value="Aspartate Aminotransferase, domain 1"/>
    <property type="match status" value="1"/>
</dbReference>
<dbReference type="Pfam" id="PF00266">
    <property type="entry name" value="Aminotran_5"/>
    <property type="match status" value="1"/>
</dbReference>
<dbReference type="PANTHER" id="PTHR43586:SF8">
    <property type="entry name" value="CYSTEINE DESULFURASE 1, CHLOROPLASTIC"/>
    <property type="match status" value="1"/>
</dbReference>
<organism evidence="4 5">
    <name type="scientific">Mycoplasmopsis fermentans (strain M64)</name>
    <name type="common">Mycoplasma fermentans</name>
    <dbReference type="NCBI Taxonomy" id="943945"/>
    <lineage>
        <taxon>Bacteria</taxon>
        <taxon>Bacillati</taxon>
        <taxon>Mycoplasmatota</taxon>
        <taxon>Mycoplasmoidales</taxon>
        <taxon>Metamycoplasmataceae</taxon>
        <taxon>Mycoplasmopsis</taxon>
    </lineage>
</organism>
<dbReference type="EMBL" id="CP002458">
    <property type="protein sequence ID" value="ADV34180.1"/>
    <property type="molecule type" value="Genomic_DNA"/>
</dbReference>
<dbReference type="InterPro" id="IPR015424">
    <property type="entry name" value="PyrdxlP-dep_Trfase"/>
</dbReference>
<name>A0AB32XAU8_MYCFM</name>
<dbReference type="PANTHER" id="PTHR43586">
    <property type="entry name" value="CYSTEINE DESULFURASE"/>
    <property type="match status" value="1"/>
</dbReference>
<dbReference type="Gene3D" id="3.40.640.10">
    <property type="entry name" value="Type I PLP-dependent aspartate aminotransferase-like (Major domain)"/>
    <property type="match status" value="1"/>
</dbReference>
<reference evidence="4 5" key="1">
    <citation type="journal article" date="2011" name="J. Bacteriol.">
        <title>Genome sequence of the repetitive-sequence-rich Mycoplasma fermentans strain M64.</title>
        <authorList>
            <person name="Shu H.W."/>
            <person name="Liu T.T."/>
            <person name="Chang H.Y."/>
            <person name="Liu Y.M."/>
            <person name="Wu K.M."/>
            <person name="Shu H.Y."/>
            <person name="Tsai S.F."/>
            <person name="Hsiao K.J."/>
            <person name="Hu W.S."/>
            <person name="Ng W.V."/>
        </authorList>
    </citation>
    <scope>NUCLEOTIDE SEQUENCE [LARGE SCALE GENOMIC DNA]</scope>
    <source>
        <strain evidence="4 5">M64</strain>
    </source>
</reference>
<protein>
    <submittedName>
        <fullName evidence="4">Nitrogen fixation protein NifS</fullName>
    </submittedName>
</protein>
<dbReference type="RefSeq" id="WP_013526701.1">
    <property type="nucleotide sequence ID" value="NC_014921.1"/>
</dbReference>